<evidence type="ECO:0000313" key="2">
    <source>
        <dbReference type="Proteomes" id="UP000234667"/>
    </source>
</evidence>
<protein>
    <submittedName>
        <fullName evidence="1">DUF296 domain-containing protein</fullName>
    </submittedName>
</protein>
<reference evidence="1 2" key="1">
    <citation type="submission" date="2017-11" db="EMBL/GenBank/DDBJ databases">
        <authorList>
            <person name="Han C.G."/>
        </authorList>
    </citation>
    <scope>NUCLEOTIDE SEQUENCE [LARGE SCALE GENOMIC DNA]</scope>
    <source>
        <strain evidence="1 2">A10</strain>
    </source>
</reference>
<dbReference type="SUPFAM" id="SSF117856">
    <property type="entry name" value="AF0104/ALDC/Ptd012-like"/>
    <property type="match status" value="1"/>
</dbReference>
<dbReference type="Pfam" id="PF03479">
    <property type="entry name" value="PCC"/>
    <property type="match status" value="1"/>
</dbReference>
<dbReference type="PANTHER" id="PTHR34988:SF1">
    <property type="entry name" value="DNA-BINDING PROTEIN"/>
    <property type="match status" value="1"/>
</dbReference>
<dbReference type="CDD" id="cd11378">
    <property type="entry name" value="DUF296"/>
    <property type="match status" value="1"/>
</dbReference>
<dbReference type="Gene3D" id="3.30.1330.80">
    <property type="entry name" value="Hypothetical protein, similar to alpha- acetolactate decarboxylase, domain 2"/>
    <property type="match status" value="1"/>
</dbReference>
<sequence length="141" mass="15365">MTIPHLQPSAARYYALRLLPGDEVFSRLRAFIQEQQIQAAWIAGCTGSLSHAALRFAGQDETTFLTGTYEVISLNGTLEWQGEHLHLAISDPQGAMLGGHMMPGCTVRTTLELVIGELTSLAFSRQPCAVSGYDELVISSR</sequence>
<gene>
    <name evidence="1" type="ORF">CWN49_10265</name>
</gene>
<dbReference type="EMBL" id="PIDR01000239">
    <property type="protein sequence ID" value="PLO71289.1"/>
    <property type="molecule type" value="Genomic_DNA"/>
</dbReference>
<dbReference type="RefSeq" id="WP_042934174.1">
    <property type="nucleotide sequence ID" value="NZ_CABGHZ010000024.1"/>
</dbReference>
<dbReference type="AlphaFoldDB" id="A0A249WJP5"/>
<proteinExistence type="predicted"/>
<dbReference type="PANTHER" id="PTHR34988">
    <property type="entry name" value="PROTEIN, PUTATIVE-RELATED"/>
    <property type="match status" value="1"/>
</dbReference>
<dbReference type="PROSITE" id="PS51742">
    <property type="entry name" value="PPC"/>
    <property type="match status" value="1"/>
</dbReference>
<comment type="caution">
    <text evidence="1">The sequence shown here is derived from an EMBL/GenBank/DDBJ whole genome shotgun (WGS) entry which is preliminary data.</text>
</comment>
<organism evidence="1 2">
    <name type="scientific">Klebsiella michiganensis</name>
    <dbReference type="NCBI Taxonomy" id="1134687"/>
    <lineage>
        <taxon>Bacteria</taxon>
        <taxon>Pseudomonadati</taxon>
        <taxon>Pseudomonadota</taxon>
        <taxon>Gammaproteobacteria</taxon>
        <taxon>Enterobacterales</taxon>
        <taxon>Enterobacteriaceae</taxon>
        <taxon>Klebsiella/Raoultella group</taxon>
        <taxon>Klebsiella</taxon>
    </lineage>
</organism>
<reference evidence="1 2" key="2">
    <citation type="submission" date="2018-01" db="EMBL/GenBank/DDBJ databases">
        <title>Genomic study of Klebsiella pneumoniae.</title>
        <authorList>
            <person name="Yang Y."/>
            <person name="Bicalho R."/>
        </authorList>
    </citation>
    <scope>NUCLEOTIDE SEQUENCE [LARGE SCALE GENOMIC DNA]</scope>
    <source>
        <strain evidence="1 2">A10</strain>
    </source>
</reference>
<dbReference type="InterPro" id="IPR005175">
    <property type="entry name" value="PPC_dom"/>
</dbReference>
<evidence type="ECO:0000313" key="1">
    <source>
        <dbReference type="EMBL" id="PLO71289.1"/>
    </source>
</evidence>
<name>A0A249WJP5_9ENTR</name>
<dbReference type="Proteomes" id="UP000234667">
    <property type="component" value="Unassembled WGS sequence"/>
</dbReference>
<accession>A0A249WJP5</accession>